<dbReference type="EMBL" id="JARQWQ010000024">
    <property type="protein sequence ID" value="KAK2563755.1"/>
    <property type="molecule type" value="Genomic_DNA"/>
</dbReference>
<comment type="caution">
    <text evidence="2">The sequence shown here is derived from an EMBL/GenBank/DDBJ whole genome shotgun (WGS) entry which is preliminary data.</text>
</comment>
<reference evidence="2" key="2">
    <citation type="journal article" date="2023" name="Science">
        <title>Genomic signatures of disease resistance in endangered staghorn corals.</title>
        <authorList>
            <person name="Vollmer S.V."/>
            <person name="Selwyn J.D."/>
            <person name="Despard B.A."/>
            <person name="Roesel C.L."/>
        </authorList>
    </citation>
    <scope>NUCLEOTIDE SEQUENCE</scope>
    <source>
        <strain evidence="2">K2</strain>
    </source>
</reference>
<dbReference type="AlphaFoldDB" id="A0AAD9QMM1"/>
<evidence type="ECO:0000313" key="3">
    <source>
        <dbReference type="Proteomes" id="UP001249851"/>
    </source>
</evidence>
<keyword evidence="1" id="KW-0732">Signal</keyword>
<feature type="signal peptide" evidence="1">
    <location>
        <begin position="1"/>
        <end position="26"/>
    </location>
</feature>
<sequence>METKNLVAVLFVSCIFLSICLQPTASQGLRWGREFEEEHPRWKTVKSDYRRKNLHERKFDTSAEKAFDFGRH</sequence>
<protein>
    <submittedName>
        <fullName evidence="2">Uncharacterized protein</fullName>
    </submittedName>
</protein>
<gene>
    <name evidence="2" type="ORF">P5673_012743</name>
</gene>
<name>A0AAD9QMM1_ACRCE</name>
<feature type="chain" id="PRO_5042250745" evidence="1">
    <location>
        <begin position="27"/>
        <end position="72"/>
    </location>
</feature>
<keyword evidence="3" id="KW-1185">Reference proteome</keyword>
<dbReference type="Proteomes" id="UP001249851">
    <property type="component" value="Unassembled WGS sequence"/>
</dbReference>
<proteinExistence type="predicted"/>
<evidence type="ECO:0000313" key="2">
    <source>
        <dbReference type="EMBL" id="KAK2563755.1"/>
    </source>
</evidence>
<evidence type="ECO:0000256" key="1">
    <source>
        <dbReference type="SAM" id="SignalP"/>
    </source>
</evidence>
<accession>A0AAD9QMM1</accession>
<organism evidence="2 3">
    <name type="scientific">Acropora cervicornis</name>
    <name type="common">Staghorn coral</name>
    <dbReference type="NCBI Taxonomy" id="6130"/>
    <lineage>
        <taxon>Eukaryota</taxon>
        <taxon>Metazoa</taxon>
        <taxon>Cnidaria</taxon>
        <taxon>Anthozoa</taxon>
        <taxon>Hexacorallia</taxon>
        <taxon>Scleractinia</taxon>
        <taxon>Astrocoeniina</taxon>
        <taxon>Acroporidae</taxon>
        <taxon>Acropora</taxon>
    </lineage>
</organism>
<reference evidence="2" key="1">
    <citation type="journal article" date="2023" name="G3 (Bethesda)">
        <title>Whole genome assembly and annotation of the endangered Caribbean coral Acropora cervicornis.</title>
        <authorList>
            <person name="Selwyn J.D."/>
            <person name="Vollmer S.V."/>
        </authorList>
    </citation>
    <scope>NUCLEOTIDE SEQUENCE</scope>
    <source>
        <strain evidence="2">K2</strain>
    </source>
</reference>